<reference evidence="3 4" key="1">
    <citation type="submission" date="2017-04" db="EMBL/GenBank/DDBJ databases">
        <title>Unexpected and diverse lifestyles within the genus Limnohabitans.</title>
        <authorList>
            <person name="Kasalicky V."/>
            <person name="Mehrshad M."/>
            <person name="Andrei S.-A."/>
            <person name="Salcher M."/>
            <person name="Kratochvilova H."/>
            <person name="Simek K."/>
            <person name="Ghai R."/>
        </authorList>
    </citation>
    <scope>NUCLEOTIDE SEQUENCE [LARGE SCALE GENOMIC DNA]</scope>
    <source>
        <strain evidence="3 4">MWH-C5</strain>
    </source>
</reference>
<dbReference type="Pfam" id="PF13411">
    <property type="entry name" value="MerR_1"/>
    <property type="match status" value="1"/>
</dbReference>
<dbReference type="PROSITE" id="PS51332">
    <property type="entry name" value="B12_BINDING"/>
    <property type="match status" value="1"/>
</dbReference>
<dbReference type="InterPro" id="IPR036594">
    <property type="entry name" value="Meth_synthase_dom"/>
</dbReference>
<dbReference type="SUPFAM" id="SSF46955">
    <property type="entry name" value="Putative DNA-binding domain"/>
    <property type="match status" value="1"/>
</dbReference>
<evidence type="ECO:0000313" key="3">
    <source>
        <dbReference type="EMBL" id="PUE59335.1"/>
    </source>
</evidence>
<evidence type="ECO:0000313" key="4">
    <source>
        <dbReference type="Proteomes" id="UP000251341"/>
    </source>
</evidence>
<dbReference type="RefSeq" id="WP_108359420.1">
    <property type="nucleotide sequence ID" value="NZ_NESP01000001.1"/>
</dbReference>
<keyword evidence="4" id="KW-1185">Reference proteome</keyword>
<name>A0A315ERE9_9BURK</name>
<organism evidence="3 4">
    <name type="scientific">Limnohabitans curvus</name>
    <dbReference type="NCBI Taxonomy" id="323423"/>
    <lineage>
        <taxon>Bacteria</taxon>
        <taxon>Pseudomonadati</taxon>
        <taxon>Pseudomonadota</taxon>
        <taxon>Betaproteobacteria</taxon>
        <taxon>Burkholderiales</taxon>
        <taxon>Comamonadaceae</taxon>
        <taxon>Limnohabitans</taxon>
    </lineage>
</organism>
<gene>
    <name evidence="3" type="ORF">B9Z44_06980</name>
</gene>
<dbReference type="InterPro" id="IPR036724">
    <property type="entry name" value="Cobalamin-bd_sf"/>
</dbReference>
<sequence length="321" mass="35490">MNSRDDPSRLVLSIAAVERDTGIGKDTLRVWERRYGFPVPGRDAHGERAYPMAQVEKLRVIKRLMDQGHRPGRIVAQSIEALQHLSRGEASWQPNDEAAVLLHPRPDLMAYIVMLQTQDHEGLQRELLKILSQDGLQRFVTDVVAPLTAMVGDTWARGDLAVYEEHLYTQCVMTLMRQAILALPKPANGGEPSVLLTTFPQEAHGLGLLMVESLLTLQGCRCVSLGTQTPVRDIAQAAMAHRADVVALSFSANMKPNPVVDGLTELNLLLPASSQIWVGGQASALRRRQIERVVVLHDLNSITDAVNHWRRHKAASDHAAT</sequence>
<dbReference type="CDD" id="cd01104">
    <property type="entry name" value="HTH_MlrA-CarA"/>
    <property type="match status" value="1"/>
</dbReference>
<dbReference type="Gene3D" id="1.10.1660.10">
    <property type="match status" value="1"/>
</dbReference>
<comment type="caution">
    <text evidence="3">The sequence shown here is derived from an EMBL/GenBank/DDBJ whole genome shotgun (WGS) entry which is preliminary data.</text>
</comment>
<feature type="domain" description="B12-binding" evidence="2">
    <location>
        <begin position="191"/>
        <end position="316"/>
    </location>
</feature>
<evidence type="ECO:0000259" key="2">
    <source>
        <dbReference type="PROSITE" id="PS51332"/>
    </source>
</evidence>
<protein>
    <submittedName>
        <fullName evidence="3">Cobalamin-binding protein</fullName>
    </submittedName>
</protein>
<dbReference type="InterPro" id="IPR003759">
    <property type="entry name" value="Cbl-bd_cap"/>
</dbReference>
<dbReference type="Gene3D" id="3.40.50.280">
    <property type="entry name" value="Cobalamin-binding domain"/>
    <property type="match status" value="1"/>
</dbReference>
<accession>A0A315ERE9</accession>
<dbReference type="GO" id="GO:0006355">
    <property type="term" value="P:regulation of DNA-templated transcription"/>
    <property type="evidence" value="ECO:0007669"/>
    <property type="project" value="InterPro"/>
</dbReference>
<dbReference type="AlphaFoldDB" id="A0A315ERE9"/>
<evidence type="ECO:0000259" key="1">
    <source>
        <dbReference type="PROSITE" id="PS50937"/>
    </source>
</evidence>
<feature type="domain" description="HTH merR-type" evidence="1">
    <location>
        <begin position="11"/>
        <end position="68"/>
    </location>
</feature>
<dbReference type="Pfam" id="PF02607">
    <property type="entry name" value="B12-binding_2"/>
    <property type="match status" value="1"/>
</dbReference>
<dbReference type="PROSITE" id="PS50937">
    <property type="entry name" value="HTH_MERR_2"/>
    <property type="match status" value="1"/>
</dbReference>
<dbReference type="GO" id="GO:0031419">
    <property type="term" value="F:cobalamin binding"/>
    <property type="evidence" value="ECO:0007669"/>
    <property type="project" value="InterPro"/>
</dbReference>
<dbReference type="InterPro" id="IPR000551">
    <property type="entry name" value="MerR-type_HTH_dom"/>
</dbReference>
<dbReference type="InterPro" id="IPR006158">
    <property type="entry name" value="Cobalamin-bd"/>
</dbReference>
<dbReference type="InterPro" id="IPR009061">
    <property type="entry name" value="DNA-bd_dom_put_sf"/>
</dbReference>
<dbReference type="Proteomes" id="UP000251341">
    <property type="component" value="Unassembled WGS sequence"/>
</dbReference>
<dbReference type="EMBL" id="NESP01000001">
    <property type="protein sequence ID" value="PUE59335.1"/>
    <property type="molecule type" value="Genomic_DNA"/>
</dbReference>
<dbReference type="GO" id="GO:0046872">
    <property type="term" value="F:metal ion binding"/>
    <property type="evidence" value="ECO:0007669"/>
    <property type="project" value="InterPro"/>
</dbReference>
<dbReference type="Gene3D" id="1.10.1240.10">
    <property type="entry name" value="Methionine synthase domain"/>
    <property type="match status" value="1"/>
</dbReference>
<dbReference type="Pfam" id="PF02310">
    <property type="entry name" value="B12-binding"/>
    <property type="match status" value="1"/>
</dbReference>
<dbReference type="GO" id="GO:0003677">
    <property type="term" value="F:DNA binding"/>
    <property type="evidence" value="ECO:0007669"/>
    <property type="project" value="InterPro"/>
</dbReference>
<dbReference type="SUPFAM" id="SSF52242">
    <property type="entry name" value="Cobalamin (vitamin B12)-binding domain"/>
    <property type="match status" value="1"/>
</dbReference>
<proteinExistence type="predicted"/>